<organism evidence="1 2">
    <name type="scientific">Gonium pectorale</name>
    <name type="common">Green alga</name>
    <dbReference type="NCBI Taxonomy" id="33097"/>
    <lineage>
        <taxon>Eukaryota</taxon>
        <taxon>Viridiplantae</taxon>
        <taxon>Chlorophyta</taxon>
        <taxon>core chlorophytes</taxon>
        <taxon>Chlorophyceae</taxon>
        <taxon>CS clade</taxon>
        <taxon>Chlamydomonadales</taxon>
        <taxon>Volvocaceae</taxon>
        <taxon>Gonium</taxon>
    </lineage>
</organism>
<reference evidence="2" key="1">
    <citation type="journal article" date="2016" name="Nat. Commun.">
        <title>The Gonium pectorale genome demonstrates co-option of cell cycle regulation during the evolution of multicellularity.</title>
        <authorList>
            <person name="Hanschen E.R."/>
            <person name="Marriage T.N."/>
            <person name="Ferris P.J."/>
            <person name="Hamaji T."/>
            <person name="Toyoda A."/>
            <person name="Fujiyama A."/>
            <person name="Neme R."/>
            <person name="Noguchi H."/>
            <person name="Minakuchi Y."/>
            <person name="Suzuki M."/>
            <person name="Kawai-Toyooka H."/>
            <person name="Smith D.R."/>
            <person name="Sparks H."/>
            <person name="Anderson J."/>
            <person name="Bakaric R."/>
            <person name="Luria V."/>
            <person name="Karger A."/>
            <person name="Kirschner M.W."/>
            <person name="Durand P.M."/>
            <person name="Michod R.E."/>
            <person name="Nozaki H."/>
            <person name="Olson B.J."/>
        </authorList>
    </citation>
    <scope>NUCLEOTIDE SEQUENCE [LARGE SCALE GENOMIC DNA]</scope>
    <source>
        <strain evidence="2">NIES-2863</strain>
    </source>
</reference>
<sequence length="93" mass="10612">MITVNEDWSNLEEMYRKLEGDSVLAKSISAENAKMMQLLSEDSISCYILESLKCFKDVMRYEVKRPTLKATLDYFVLSKMKPSPHMAGLAQNG</sequence>
<evidence type="ECO:0000313" key="2">
    <source>
        <dbReference type="Proteomes" id="UP000075714"/>
    </source>
</evidence>
<proteinExistence type="predicted"/>
<name>A0A150FYL7_GONPE</name>
<evidence type="ECO:0000313" key="1">
    <source>
        <dbReference type="EMBL" id="KXZ42295.1"/>
    </source>
</evidence>
<accession>A0A150FYL7</accession>
<dbReference type="Proteomes" id="UP000075714">
    <property type="component" value="Unassembled WGS sequence"/>
</dbReference>
<comment type="caution">
    <text evidence="1">The sequence shown here is derived from an EMBL/GenBank/DDBJ whole genome shotgun (WGS) entry which is preliminary data.</text>
</comment>
<dbReference type="AlphaFoldDB" id="A0A150FYL7"/>
<protein>
    <submittedName>
        <fullName evidence="1">Uncharacterized protein</fullName>
    </submittedName>
</protein>
<dbReference type="EMBL" id="LSYV01000166">
    <property type="protein sequence ID" value="KXZ42295.1"/>
    <property type="molecule type" value="Genomic_DNA"/>
</dbReference>
<keyword evidence="2" id="KW-1185">Reference proteome</keyword>
<gene>
    <name evidence="1" type="ORF">GPECTOR_166g166</name>
</gene>